<accession>A0AAD6NKH6</accession>
<dbReference type="GO" id="GO:0000175">
    <property type="term" value="F:3'-5'-RNA exonuclease activity"/>
    <property type="evidence" value="ECO:0007669"/>
    <property type="project" value="InterPro"/>
</dbReference>
<dbReference type="InterPro" id="IPR022894">
    <property type="entry name" value="Oligoribonuclease"/>
</dbReference>
<comment type="similarity">
    <text evidence="1">Belongs to the oligoribonuclease family.</text>
</comment>
<dbReference type="PANTHER" id="PTHR11046:SF0">
    <property type="entry name" value="OLIGORIBONUCLEASE, MITOCHONDRIAL"/>
    <property type="match status" value="1"/>
</dbReference>
<dbReference type="Pfam" id="PF00929">
    <property type="entry name" value="RNase_T"/>
    <property type="match status" value="1"/>
</dbReference>
<keyword evidence="4" id="KW-0269">Exonuclease</keyword>
<dbReference type="GO" id="GO:0003676">
    <property type="term" value="F:nucleic acid binding"/>
    <property type="evidence" value="ECO:0007669"/>
    <property type="project" value="InterPro"/>
</dbReference>
<gene>
    <name evidence="7" type="ORF">Dda_4055</name>
</gene>
<sequence length="214" mass="23512">MDADNSGPTAMSPTVDQPAPVKPLKSDNPLVWIDCEMTGLSPPADKLLQVACYITDAQLNLLEPSGFETVIARPQSLLDAMDPWCVSTHAATGLTARVLSSTTSVAAAAEALLSYIKKHVPEPQTAVLCGNSIHFDKVFLSLEMPEVVAYLYYRIGDVSSIKEFAKRWCDEEVLKGVPEKTYTHEARQDILESIEEARYYRRVLFGAKDGNSMS</sequence>
<evidence type="ECO:0000256" key="4">
    <source>
        <dbReference type="ARBA" id="ARBA00022839"/>
    </source>
</evidence>
<evidence type="ECO:0000256" key="1">
    <source>
        <dbReference type="ARBA" id="ARBA00009921"/>
    </source>
</evidence>
<dbReference type="PANTHER" id="PTHR11046">
    <property type="entry name" value="OLIGORIBONUCLEASE, MITOCHONDRIAL"/>
    <property type="match status" value="1"/>
</dbReference>
<evidence type="ECO:0000256" key="2">
    <source>
        <dbReference type="ARBA" id="ARBA00022722"/>
    </source>
</evidence>
<dbReference type="GO" id="GO:0005739">
    <property type="term" value="C:mitochondrion"/>
    <property type="evidence" value="ECO:0007669"/>
    <property type="project" value="TreeGrafter"/>
</dbReference>
<dbReference type="FunFam" id="3.30.420.10:FF:000003">
    <property type="entry name" value="Oligoribonuclease"/>
    <property type="match status" value="1"/>
</dbReference>
<evidence type="ECO:0000256" key="3">
    <source>
        <dbReference type="ARBA" id="ARBA00022801"/>
    </source>
</evidence>
<dbReference type="InterPro" id="IPR012337">
    <property type="entry name" value="RNaseH-like_sf"/>
</dbReference>
<keyword evidence="3" id="KW-0378">Hydrolase</keyword>
<evidence type="ECO:0000259" key="6">
    <source>
        <dbReference type="SMART" id="SM00479"/>
    </source>
</evidence>
<feature type="domain" description="Exonuclease" evidence="6">
    <location>
        <begin position="29"/>
        <end position="206"/>
    </location>
</feature>
<dbReference type="SMART" id="SM00479">
    <property type="entry name" value="EXOIII"/>
    <property type="match status" value="1"/>
</dbReference>
<proteinExistence type="inferred from homology"/>
<dbReference type="SUPFAM" id="SSF53098">
    <property type="entry name" value="Ribonuclease H-like"/>
    <property type="match status" value="1"/>
</dbReference>
<protein>
    <submittedName>
        <fullName evidence="7">Oligoribonuclease</fullName>
    </submittedName>
</protein>
<dbReference type="Proteomes" id="UP001221413">
    <property type="component" value="Unassembled WGS sequence"/>
</dbReference>
<dbReference type="Gene3D" id="3.30.420.10">
    <property type="entry name" value="Ribonuclease H-like superfamily/Ribonuclease H"/>
    <property type="match status" value="1"/>
</dbReference>
<dbReference type="InterPro" id="IPR036397">
    <property type="entry name" value="RNaseH_sf"/>
</dbReference>
<evidence type="ECO:0000313" key="7">
    <source>
        <dbReference type="EMBL" id="KAJ6261385.1"/>
    </source>
</evidence>
<name>A0AAD6NKH6_DREDA</name>
<comment type="caution">
    <text evidence="7">The sequence shown here is derived from an EMBL/GenBank/DDBJ whole genome shotgun (WGS) entry which is preliminary data.</text>
</comment>
<feature type="compositionally biased region" description="Polar residues" evidence="5">
    <location>
        <begin position="1"/>
        <end position="15"/>
    </location>
</feature>
<evidence type="ECO:0000313" key="8">
    <source>
        <dbReference type="Proteomes" id="UP001221413"/>
    </source>
</evidence>
<reference evidence="7" key="1">
    <citation type="submission" date="2023-01" db="EMBL/GenBank/DDBJ databases">
        <title>The chitinases involved in constricting ring structure development in the nematode-trapping fungus Drechslerella dactyloides.</title>
        <authorList>
            <person name="Wang R."/>
            <person name="Zhang L."/>
            <person name="Tang P."/>
            <person name="Li S."/>
            <person name="Liang L."/>
        </authorList>
    </citation>
    <scope>NUCLEOTIDE SEQUENCE</scope>
    <source>
        <strain evidence="7">YMF1.00031</strain>
    </source>
</reference>
<feature type="region of interest" description="Disordered" evidence="5">
    <location>
        <begin position="1"/>
        <end position="22"/>
    </location>
</feature>
<dbReference type="InterPro" id="IPR013520">
    <property type="entry name" value="Ribonucl_H"/>
</dbReference>
<evidence type="ECO:0000256" key="5">
    <source>
        <dbReference type="SAM" id="MobiDB-lite"/>
    </source>
</evidence>
<dbReference type="CDD" id="cd06135">
    <property type="entry name" value="Orn"/>
    <property type="match status" value="1"/>
</dbReference>
<organism evidence="7 8">
    <name type="scientific">Drechslerella dactyloides</name>
    <name type="common">Nematode-trapping fungus</name>
    <name type="synonym">Arthrobotrys dactyloides</name>
    <dbReference type="NCBI Taxonomy" id="74499"/>
    <lineage>
        <taxon>Eukaryota</taxon>
        <taxon>Fungi</taxon>
        <taxon>Dikarya</taxon>
        <taxon>Ascomycota</taxon>
        <taxon>Pezizomycotina</taxon>
        <taxon>Orbiliomycetes</taxon>
        <taxon>Orbiliales</taxon>
        <taxon>Orbiliaceae</taxon>
        <taxon>Drechslerella</taxon>
    </lineage>
</organism>
<keyword evidence="8" id="KW-1185">Reference proteome</keyword>
<dbReference type="AlphaFoldDB" id="A0AAD6NKH6"/>
<dbReference type="NCBIfam" id="NF003765">
    <property type="entry name" value="PRK05359.1"/>
    <property type="match status" value="1"/>
</dbReference>
<dbReference type="EMBL" id="JAQGDS010000004">
    <property type="protein sequence ID" value="KAJ6261385.1"/>
    <property type="molecule type" value="Genomic_DNA"/>
</dbReference>
<keyword evidence="2" id="KW-0540">Nuclease</keyword>